<dbReference type="InterPro" id="IPR009003">
    <property type="entry name" value="Peptidase_S1_PA"/>
</dbReference>
<dbReference type="GO" id="GO:0006508">
    <property type="term" value="P:proteolysis"/>
    <property type="evidence" value="ECO:0007669"/>
    <property type="project" value="UniProtKB-KW"/>
</dbReference>
<organism evidence="4">
    <name type="scientific">freshwater metagenome</name>
    <dbReference type="NCBI Taxonomy" id="449393"/>
    <lineage>
        <taxon>unclassified sequences</taxon>
        <taxon>metagenomes</taxon>
        <taxon>ecological metagenomes</taxon>
    </lineage>
</organism>
<keyword evidence="1" id="KW-0645">Protease</keyword>
<accession>A0A6J6XXE2</accession>
<dbReference type="GO" id="GO:0004252">
    <property type="term" value="F:serine-type endopeptidase activity"/>
    <property type="evidence" value="ECO:0007669"/>
    <property type="project" value="InterPro"/>
</dbReference>
<evidence type="ECO:0000256" key="2">
    <source>
        <dbReference type="ARBA" id="ARBA00022801"/>
    </source>
</evidence>
<keyword evidence="2" id="KW-0378">Hydrolase</keyword>
<dbReference type="PANTHER" id="PTHR43343:SF3">
    <property type="entry name" value="PROTEASE DO-LIKE 8, CHLOROPLASTIC"/>
    <property type="match status" value="1"/>
</dbReference>
<dbReference type="PRINTS" id="PR00834">
    <property type="entry name" value="PROTEASES2C"/>
</dbReference>
<dbReference type="SUPFAM" id="SSF50494">
    <property type="entry name" value="Trypsin-like serine proteases"/>
    <property type="match status" value="1"/>
</dbReference>
<evidence type="ECO:0000313" key="4">
    <source>
        <dbReference type="EMBL" id="CAB4799878.1"/>
    </source>
</evidence>
<feature type="transmembrane region" description="Helical" evidence="3">
    <location>
        <begin position="48"/>
        <end position="72"/>
    </location>
</feature>
<proteinExistence type="predicted"/>
<protein>
    <submittedName>
        <fullName evidence="4">Unannotated protein</fullName>
    </submittedName>
</protein>
<dbReference type="AlphaFoldDB" id="A0A6J6XXE2"/>
<evidence type="ECO:0000256" key="1">
    <source>
        <dbReference type="ARBA" id="ARBA00022670"/>
    </source>
</evidence>
<keyword evidence="3" id="KW-0472">Membrane</keyword>
<name>A0A6J6XXE2_9ZZZZ</name>
<evidence type="ECO:0000256" key="3">
    <source>
        <dbReference type="SAM" id="Phobius"/>
    </source>
</evidence>
<dbReference type="EMBL" id="CAFAAQ010000028">
    <property type="protein sequence ID" value="CAB4799878.1"/>
    <property type="molecule type" value="Genomic_DNA"/>
</dbReference>
<dbReference type="PANTHER" id="PTHR43343">
    <property type="entry name" value="PEPTIDASE S12"/>
    <property type="match status" value="1"/>
</dbReference>
<dbReference type="Pfam" id="PF13365">
    <property type="entry name" value="Trypsin_2"/>
    <property type="match status" value="1"/>
</dbReference>
<keyword evidence="3" id="KW-1133">Transmembrane helix</keyword>
<reference evidence="4" key="1">
    <citation type="submission" date="2020-05" db="EMBL/GenBank/DDBJ databases">
        <authorList>
            <person name="Chiriac C."/>
            <person name="Salcher M."/>
            <person name="Ghai R."/>
            <person name="Kavagutti S V."/>
        </authorList>
    </citation>
    <scope>NUCLEOTIDE SEQUENCE</scope>
</reference>
<keyword evidence="3" id="KW-0812">Transmembrane</keyword>
<dbReference type="InterPro" id="IPR001940">
    <property type="entry name" value="Peptidase_S1C"/>
</dbReference>
<sequence>MFCAQCGVAGNDDAQFCVSCGKPSTVSDLRSLEGASDGGPTVERRQRFLVVTAIAAVVILLIAVGGGAAILASHTGPSRVVATKESPLRSVTPQVEGAVSEMPSAAPIPTPGQTEFSDEELVANFGSAVYRIEVEGCGFAGSGSGFAIDEFHIVTNWHVISIDSSPIVRSRDGRAITGKVIGATPKPDVAVIELSEPVDVTLGWADTAGLTEGQHLLGFGYPVPGTEFGVAPGTVLSFQDGETVRDAVRTDAALDRGNSGGPALTTKGEVVGIVTRMADNADGFQNVPLIFTQMALASSVEGMIAKPAKVSAKCEKLAEVPEFQPKYFDPPALPQSPSYQPPSYQVPSYQVPSYQVPTFEVPTTTTVPCPTGNVSASVSAVDSSQSYGAGAWDVQISGMITNGTNSAISVPSISVLVPGASYSSRASLDSYDLPAGSSATWTASAYMWDTPQPTTASVSVDSWLWSDYNLYGCPTI</sequence>
<gene>
    <name evidence="4" type="ORF">UFOPK3046_00497</name>
</gene>
<dbReference type="InterPro" id="IPR051201">
    <property type="entry name" value="Chloro_Bact_Ser_Proteases"/>
</dbReference>
<dbReference type="Gene3D" id="2.40.10.120">
    <property type="match status" value="1"/>
</dbReference>